<comment type="similarity">
    <text evidence="1">Belongs to the heme-copper respiratory oxidase family.</text>
</comment>
<evidence type="ECO:0000313" key="12">
    <source>
        <dbReference type="Proteomes" id="UP001265259"/>
    </source>
</evidence>
<evidence type="ECO:0000256" key="8">
    <source>
        <dbReference type="ARBA" id="ARBA00023008"/>
    </source>
</evidence>
<dbReference type="Pfam" id="PF00115">
    <property type="entry name" value="COX1"/>
    <property type="match status" value="1"/>
</dbReference>
<feature type="transmembrane region" description="Helical" evidence="9">
    <location>
        <begin position="106"/>
        <end position="124"/>
    </location>
</feature>
<dbReference type="PANTHER" id="PTHR10422">
    <property type="entry name" value="CYTOCHROME C OXIDASE SUBUNIT 1"/>
    <property type="match status" value="1"/>
</dbReference>
<keyword evidence="9" id="KW-1133">Transmembrane helix</keyword>
<dbReference type="InterPro" id="IPR036927">
    <property type="entry name" value="Cyt_c_oxase-like_su1_sf"/>
</dbReference>
<protein>
    <submittedName>
        <fullName evidence="11">Cbb3-type cytochrome c oxidase subunit I</fullName>
    </submittedName>
</protein>
<keyword evidence="9" id="KW-0812">Transmembrane</keyword>
<keyword evidence="6" id="KW-0249">Electron transport</keyword>
<feature type="transmembrane region" description="Helical" evidence="9">
    <location>
        <begin position="609"/>
        <end position="627"/>
    </location>
</feature>
<feature type="transmembrane region" description="Helical" evidence="9">
    <location>
        <begin position="12"/>
        <end position="33"/>
    </location>
</feature>
<feature type="transmembrane region" description="Helical" evidence="9">
    <location>
        <begin position="585"/>
        <end position="603"/>
    </location>
</feature>
<feature type="transmembrane region" description="Helical" evidence="9">
    <location>
        <begin position="380"/>
        <end position="401"/>
    </location>
</feature>
<dbReference type="SUPFAM" id="SSF81442">
    <property type="entry name" value="Cytochrome c oxidase subunit I-like"/>
    <property type="match status" value="1"/>
</dbReference>
<dbReference type="InterPro" id="IPR000883">
    <property type="entry name" value="Cyt_C_Oxase_1"/>
</dbReference>
<dbReference type="Proteomes" id="UP001265259">
    <property type="component" value="Unassembled WGS sequence"/>
</dbReference>
<feature type="transmembrane region" description="Helical" evidence="9">
    <location>
        <begin position="273"/>
        <end position="296"/>
    </location>
</feature>
<feature type="transmembrane region" description="Helical" evidence="9">
    <location>
        <begin position="489"/>
        <end position="516"/>
    </location>
</feature>
<evidence type="ECO:0000256" key="2">
    <source>
        <dbReference type="ARBA" id="ARBA00022448"/>
    </source>
</evidence>
<dbReference type="InterPro" id="IPR023616">
    <property type="entry name" value="Cyt_c_oxase-like_su1_dom"/>
</dbReference>
<feature type="domain" description="Cytochrome oxidase subunit I profile" evidence="10">
    <location>
        <begin position="35"/>
        <end position="557"/>
    </location>
</feature>
<name>A0ABU3DJ42_9RHOB</name>
<dbReference type="PRINTS" id="PR01165">
    <property type="entry name" value="CYCOXIDASEI"/>
</dbReference>
<evidence type="ECO:0000256" key="3">
    <source>
        <dbReference type="ARBA" id="ARBA00022617"/>
    </source>
</evidence>
<dbReference type="PANTHER" id="PTHR10422:SF35">
    <property type="entry name" value="CYTOCHROME BO(3) UBIQUINOL OXIDASE SUBUNIT 1"/>
    <property type="match status" value="1"/>
</dbReference>
<evidence type="ECO:0000313" key="11">
    <source>
        <dbReference type="EMBL" id="MDT0683593.1"/>
    </source>
</evidence>
<evidence type="ECO:0000259" key="10">
    <source>
        <dbReference type="PROSITE" id="PS50855"/>
    </source>
</evidence>
<gene>
    <name evidence="11" type="ORF">RM543_12930</name>
</gene>
<reference evidence="11 12" key="1">
    <citation type="submission" date="2023-09" db="EMBL/GenBank/DDBJ databases">
        <authorList>
            <person name="Rey-Velasco X."/>
        </authorList>
    </citation>
    <scope>NUCLEOTIDE SEQUENCE [LARGE SCALE GENOMIC DNA]</scope>
    <source>
        <strain evidence="11 12">F158</strain>
    </source>
</reference>
<proteinExistence type="inferred from homology"/>
<keyword evidence="4" id="KW-0679">Respiratory chain</keyword>
<keyword evidence="9" id="KW-0472">Membrane</keyword>
<evidence type="ECO:0000256" key="4">
    <source>
        <dbReference type="ARBA" id="ARBA00022660"/>
    </source>
</evidence>
<keyword evidence="2" id="KW-0813">Transport</keyword>
<evidence type="ECO:0000256" key="9">
    <source>
        <dbReference type="SAM" id="Phobius"/>
    </source>
</evidence>
<comment type="caution">
    <text evidence="11">The sequence shown here is derived from an EMBL/GenBank/DDBJ whole genome shotgun (WGS) entry which is preliminary data.</text>
</comment>
<feature type="transmembrane region" description="Helical" evidence="9">
    <location>
        <begin position="308"/>
        <end position="330"/>
    </location>
</feature>
<feature type="transmembrane region" description="Helical" evidence="9">
    <location>
        <begin position="342"/>
        <end position="359"/>
    </location>
</feature>
<dbReference type="RefSeq" id="WP_311692292.1">
    <property type="nucleotide sequence ID" value="NZ_JAVRHL010000003.1"/>
</dbReference>
<feature type="transmembrane region" description="Helical" evidence="9">
    <location>
        <begin position="421"/>
        <end position="443"/>
    </location>
</feature>
<feature type="transmembrane region" description="Helical" evidence="9">
    <location>
        <begin position="222"/>
        <end position="253"/>
    </location>
</feature>
<dbReference type="EMBL" id="JAVRHL010000003">
    <property type="protein sequence ID" value="MDT0683593.1"/>
    <property type="molecule type" value="Genomic_DNA"/>
</dbReference>
<evidence type="ECO:0000256" key="5">
    <source>
        <dbReference type="ARBA" id="ARBA00022723"/>
    </source>
</evidence>
<evidence type="ECO:0000256" key="6">
    <source>
        <dbReference type="ARBA" id="ARBA00022982"/>
    </source>
</evidence>
<keyword evidence="8" id="KW-0186">Copper</keyword>
<keyword evidence="3" id="KW-0349">Heme</keyword>
<feature type="transmembrane region" description="Helical" evidence="9">
    <location>
        <begin position="136"/>
        <end position="159"/>
    </location>
</feature>
<feature type="transmembrane region" description="Helical" evidence="9">
    <location>
        <begin position="53"/>
        <end position="70"/>
    </location>
</feature>
<organism evidence="11 12">
    <name type="scientific">Tropicimonas omnivorans</name>
    <dbReference type="NCBI Taxonomy" id="3075590"/>
    <lineage>
        <taxon>Bacteria</taxon>
        <taxon>Pseudomonadati</taxon>
        <taxon>Pseudomonadota</taxon>
        <taxon>Alphaproteobacteria</taxon>
        <taxon>Rhodobacterales</taxon>
        <taxon>Roseobacteraceae</taxon>
        <taxon>Tropicimonas</taxon>
    </lineage>
</organism>
<keyword evidence="7" id="KW-0408">Iron</keyword>
<evidence type="ECO:0000256" key="1">
    <source>
        <dbReference type="ARBA" id="ARBA00009578"/>
    </source>
</evidence>
<feature type="transmembrane region" description="Helical" evidence="9">
    <location>
        <begin position="455"/>
        <end position="477"/>
    </location>
</feature>
<sequence length="689" mass="77000">MSWDASPFYGVIPAIAASVVILAAIATIVLLTVTRRWRWLWSEWLTSLDHKKIGIMYVVLAEIMLARAFIEAALMRTQQALGAGAGDVGPVGAEHFAQLFSTHGTIMIFFVLMPFMTGLINFAMPLQIGARDMTFPWMNSIALMLTIGGAGLVMASLVIGKFSTGGWTGYPNFTGAAVNPGVGPDYWIWALTLGGAGSTLSGINIVATIWKERTTGLDHLMWMPLFCWTSLCTALLMIFAFPALTVATVMLWLDRTFGFHFFTQADGGNMMQYVNLFWMWGHPEVYILILPAFGVYSEVIGTFSSKKLFGYTSLVWATMAIAVLSFTVWLHHFFTMGASANVNAVFGIATMVIAVPTGVKVYDWLLTMRHGRLRFDVPMLYAVGFIVTFVVGGVTGVLMAIPPFDYVVHNSTFLVAHFHNMVIPGSLFGMMAGATFWFPKAFGFRLDETWGRRGFWFWISGFYLAFMPLYVLGLFGMSRRMATYLHPEWQPWLIAAWAGAGLVGCGLICQAIMLYVSIRDRERLRDITGDAWDGRTLEWLAPSPPPEWNFGVRPVVTGRDEFGERKLNDEAYPVPDRTAYRDIEIPANAATAPLIGIFAFLFAFAAIWWMWWLVWISAGAIVLLVLWRSMRFSLHRQIPAETLYQADMAHRRTILAHADGDIGSGAPMRHARGTEGYLARERREREDRA</sequence>
<dbReference type="Gene3D" id="1.20.210.10">
    <property type="entry name" value="Cytochrome c oxidase-like, subunit I domain"/>
    <property type="match status" value="1"/>
</dbReference>
<keyword evidence="12" id="KW-1185">Reference proteome</keyword>
<accession>A0ABU3DJ42</accession>
<keyword evidence="5" id="KW-0479">Metal-binding</keyword>
<dbReference type="PROSITE" id="PS50855">
    <property type="entry name" value="COX1"/>
    <property type="match status" value="1"/>
</dbReference>
<evidence type="ECO:0000256" key="7">
    <source>
        <dbReference type="ARBA" id="ARBA00023004"/>
    </source>
</evidence>
<feature type="transmembrane region" description="Helical" evidence="9">
    <location>
        <begin position="186"/>
        <end position="210"/>
    </location>
</feature>